<evidence type="ECO:0000259" key="2">
    <source>
        <dbReference type="Pfam" id="PF01575"/>
    </source>
</evidence>
<evidence type="ECO:0000313" key="3">
    <source>
        <dbReference type="EMBL" id="MFC0540370.1"/>
    </source>
</evidence>
<feature type="domain" description="MaoC-like" evidence="2">
    <location>
        <begin position="13"/>
        <end position="126"/>
    </location>
</feature>
<dbReference type="SUPFAM" id="SSF54637">
    <property type="entry name" value="Thioesterase/thiol ester dehydrase-isomerase"/>
    <property type="match status" value="1"/>
</dbReference>
<evidence type="ECO:0000313" key="4">
    <source>
        <dbReference type="Proteomes" id="UP001589810"/>
    </source>
</evidence>
<name>A0ABV6MJ98_9PSEU</name>
<dbReference type="InterPro" id="IPR002539">
    <property type="entry name" value="MaoC-like_dom"/>
</dbReference>
<dbReference type="Proteomes" id="UP001589810">
    <property type="component" value="Unassembled WGS sequence"/>
</dbReference>
<evidence type="ECO:0000256" key="1">
    <source>
        <dbReference type="ARBA" id="ARBA00005254"/>
    </source>
</evidence>
<gene>
    <name evidence="3" type="ORF">ACFFH7_02705</name>
</gene>
<accession>A0ABV6MJ98</accession>
<dbReference type="InterPro" id="IPR029069">
    <property type="entry name" value="HotDog_dom_sf"/>
</dbReference>
<dbReference type="EMBL" id="JBHLUD010000001">
    <property type="protein sequence ID" value="MFC0540370.1"/>
    <property type="molecule type" value="Genomic_DNA"/>
</dbReference>
<sequence>MRTFANLDEVKAAKGEQLGVTEWHLVTQEQVNLFADATEDHQWIHVDLDRAAKGPFGGPVAHGYLTLSMLAKFSGQLWKVGGLSMAVNYGLNKVRFPQPVRVGKRIRAHGQLADIAENKMGLQVTVLITVEIEGEAKPGCVAESLALLVPAG</sequence>
<proteinExistence type="inferred from homology"/>
<keyword evidence="4" id="KW-1185">Reference proteome</keyword>
<comment type="similarity">
    <text evidence="1">Belongs to the enoyl-CoA hydratase/isomerase family.</text>
</comment>
<organism evidence="3 4">
    <name type="scientific">Kutzneria chonburiensis</name>
    <dbReference type="NCBI Taxonomy" id="1483604"/>
    <lineage>
        <taxon>Bacteria</taxon>
        <taxon>Bacillati</taxon>
        <taxon>Actinomycetota</taxon>
        <taxon>Actinomycetes</taxon>
        <taxon>Pseudonocardiales</taxon>
        <taxon>Pseudonocardiaceae</taxon>
        <taxon>Kutzneria</taxon>
    </lineage>
</organism>
<protein>
    <submittedName>
        <fullName evidence="3">MaoC family dehydratase</fullName>
    </submittedName>
</protein>
<dbReference type="PANTHER" id="PTHR42993">
    <property type="entry name" value="MAOC-LIKE DEHYDRATASE DOMAIN-CONTAINING PROTEIN"/>
    <property type="match status" value="1"/>
</dbReference>
<dbReference type="Pfam" id="PF01575">
    <property type="entry name" value="MaoC_dehydratas"/>
    <property type="match status" value="1"/>
</dbReference>
<reference evidence="3 4" key="1">
    <citation type="submission" date="2024-09" db="EMBL/GenBank/DDBJ databases">
        <authorList>
            <person name="Sun Q."/>
            <person name="Mori K."/>
        </authorList>
    </citation>
    <scope>NUCLEOTIDE SEQUENCE [LARGE SCALE GENOMIC DNA]</scope>
    <source>
        <strain evidence="3 4">TBRC 1432</strain>
    </source>
</reference>
<dbReference type="RefSeq" id="WP_273939144.1">
    <property type="nucleotide sequence ID" value="NZ_CP097263.1"/>
</dbReference>
<dbReference type="Gene3D" id="3.10.129.10">
    <property type="entry name" value="Hotdog Thioesterase"/>
    <property type="match status" value="1"/>
</dbReference>
<dbReference type="PANTHER" id="PTHR42993:SF1">
    <property type="entry name" value="MAOC-LIKE DEHYDRATASE DOMAIN-CONTAINING PROTEIN"/>
    <property type="match status" value="1"/>
</dbReference>
<dbReference type="InterPro" id="IPR039375">
    <property type="entry name" value="NodN-like"/>
</dbReference>
<dbReference type="CDD" id="cd03450">
    <property type="entry name" value="NodN"/>
    <property type="match status" value="1"/>
</dbReference>
<comment type="caution">
    <text evidence="3">The sequence shown here is derived from an EMBL/GenBank/DDBJ whole genome shotgun (WGS) entry which is preliminary data.</text>
</comment>